<dbReference type="InterPro" id="IPR028055">
    <property type="entry name" value="YidC/Oxa/ALB_C"/>
</dbReference>
<evidence type="ECO:0000256" key="10">
    <source>
        <dbReference type="ARBA" id="ARBA00023186"/>
    </source>
</evidence>
<dbReference type="InterPro" id="IPR028053">
    <property type="entry name" value="Membr_insert_YidC_N"/>
</dbReference>
<keyword evidence="5 13" id="KW-1003">Cell membrane</keyword>
<feature type="transmembrane region" description="Helical" evidence="13">
    <location>
        <begin position="425"/>
        <end position="445"/>
    </location>
</feature>
<evidence type="ECO:0000256" key="11">
    <source>
        <dbReference type="ARBA" id="ARBA00033245"/>
    </source>
</evidence>
<dbReference type="PRINTS" id="PR01900">
    <property type="entry name" value="YIDCPROTEIN"/>
</dbReference>
<evidence type="ECO:0000256" key="4">
    <source>
        <dbReference type="ARBA" id="ARBA00022448"/>
    </source>
</evidence>
<dbReference type="NCBIfam" id="NF002353">
    <property type="entry name" value="PRK01318.1-4"/>
    <property type="match status" value="1"/>
</dbReference>
<dbReference type="CDD" id="cd19961">
    <property type="entry name" value="EcYidC-like_peri"/>
    <property type="match status" value="1"/>
</dbReference>
<dbReference type="RefSeq" id="WP_093312734.1">
    <property type="nucleotide sequence ID" value="NZ_FOZG01000001.1"/>
</dbReference>
<dbReference type="AlphaFoldDB" id="A0A1I6K7J6"/>
<name>A0A1I6K7J6_9SPHN</name>
<feature type="transmembrane region" description="Helical" evidence="13">
    <location>
        <begin position="362"/>
        <end position="382"/>
    </location>
</feature>
<dbReference type="NCBIfam" id="TIGR03593">
    <property type="entry name" value="yidC_nterm"/>
    <property type="match status" value="1"/>
</dbReference>
<gene>
    <name evidence="13" type="primary">yidC</name>
    <name evidence="16" type="ORF">SAMN05192580_1415</name>
</gene>
<feature type="domain" description="Membrane insertase YidC/Oxa/ALB C-terminal" evidence="14">
    <location>
        <begin position="362"/>
        <end position="558"/>
    </location>
</feature>
<evidence type="ECO:0000256" key="1">
    <source>
        <dbReference type="ARBA" id="ARBA00004429"/>
    </source>
</evidence>
<comment type="similarity">
    <text evidence="2 13">Belongs to the OXA1/ALB3/YidC family. Type 1 subfamily.</text>
</comment>
<dbReference type="Proteomes" id="UP000198824">
    <property type="component" value="Unassembled WGS sequence"/>
</dbReference>
<evidence type="ECO:0000256" key="5">
    <source>
        <dbReference type="ARBA" id="ARBA00022475"/>
    </source>
</evidence>
<keyword evidence="7 13" id="KW-0653">Protein transport</keyword>
<accession>A0A1I6K7J6</accession>
<comment type="subunit">
    <text evidence="13">Interacts with the Sec translocase complex via SecD. Specifically interacts with transmembrane segments of nascent integral membrane proteins during membrane integration.</text>
</comment>
<evidence type="ECO:0000256" key="13">
    <source>
        <dbReference type="HAMAP-Rule" id="MF_01810"/>
    </source>
</evidence>
<keyword evidence="8 13" id="KW-1133">Transmembrane helix</keyword>
<evidence type="ECO:0000256" key="12">
    <source>
        <dbReference type="ARBA" id="ARBA00033342"/>
    </source>
</evidence>
<keyword evidence="10 13" id="KW-0143">Chaperone</keyword>
<evidence type="ECO:0000256" key="6">
    <source>
        <dbReference type="ARBA" id="ARBA00022692"/>
    </source>
</evidence>
<dbReference type="EMBL" id="FOZG01000001">
    <property type="protein sequence ID" value="SFR87209.1"/>
    <property type="molecule type" value="Genomic_DNA"/>
</dbReference>
<sequence length="570" mass="62857">MNSDNNRNLLLAILLSVIVILGWSFVSRHFFPAANPPTTKVVDGKTVPVANPGADPAADSPAALRNRAVVLRESPRVAIRNSRVAGTISLKGARIDDLVLSTYKETLAKDSPPIRLLSPAGAADAYYAAFGWSGEGVTLPGPDTVWAADATELTPARPVTLSWTNPQGIRFAIRIALDDVYLFTVTQTVANGSGGAAGVRPYALLSRVGHSKDPDSWTAHAGPMGVFNGAANYGPDYKDLDKGETEGTHFASTGGWLGFSDKYWLTALSPLPNARVEANFRGANSRYQADLAGQTRIVPPGRSYSQDVRFFAGAKEVALLDQYEKASAIPMFDRAIDWGWFYWFERPIFWLLDALFKAVGNFGVAILLLTCIIRLLMFPVANKQFASMAGMRVVQPKMKELQERYKDDKARLQQEMLELYKREKVNPLAGCLPIVLQIPIFYALYKVLLLTIEMRHQPFALWLKDLSAPDPMTPVNLFGLLAFTPPPMIGIGVLPILLGITMYLQFKLNPASPDPVQQQVFSIMPWVMMFFFAPLAAGLQLYYVMNNLLSIAQQRFLYSRHPALKTAPTK</sequence>
<evidence type="ECO:0000256" key="9">
    <source>
        <dbReference type="ARBA" id="ARBA00023136"/>
    </source>
</evidence>
<dbReference type="PANTHER" id="PTHR12428">
    <property type="entry name" value="OXA1"/>
    <property type="match status" value="1"/>
</dbReference>
<comment type="function">
    <text evidence="13">Required for the insertion and/or proper folding and/or complex formation of integral membrane proteins into the membrane. Involved in integration of membrane proteins that insert both dependently and independently of the Sec translocase complex, as well as at least some lipoproteins. Aids folding of multispanning membrane proteins.</text>
</comment>
<keyword evidence="6 13" id="KW-0812">Transmembrane</keyword>
<evidence type="ECO:0000259" key="14">
    <source>
        <dbReference type="Pfam" id="PF02096"/>
    </source>
</evidence>
<dbReference type="InterPro" id="IPR047196">
    <property type="entry name" value="YidC_ALB_C"/>
</dbReference>
<dbReference type="InterPro" id="IPR019998">
    <property type="entry name" value="Membr_insert_YidC"/>
</dbReference>
<feature type="domain" description="Membrane insertase YidC N-terminal" evidence="15">
    <location>
        <begin position="76"/>
        <end position="351"/>
    </location>
</feature>
<dbReference type="STRING" id="1166337.SAMN05192580_1415"/>
<dbReference type="InterPro" id="IPR038221">
    <property type="entry name" value="YidC_periplasmic_sf"/>
</dbReference>
<dbReference type="PANTHER" id="PTHR12428:SF65">
    <property type="entry name" value="CYTOCHROME C OXIDASE ASSEMBLY PROTEIN COX18, MITOCHONDRIAL"/>
    <property type="match status" value="1"/>
</dbReference>
<evidence type="ECO:0000256" key="8">
    <source>
        <dbReference type="ARBA" id="ARBA00022989"/>
    </source>
</evidence>
<dbReference type="HAMAP" id="MF_01810">
    <property type="entry name" value="YidC_type1"/>
    <property type="match status" value="1"/>
</dbReference>
<dbReference type="GO" id="GO:0015031">
    <property type="term" value="P:protein transport"/>
    <property type="evidence" value="ECO:0007669"/>
    <property type="project" value="UniProtKB-KW"/>
</dbReference>
<dbReference type="PRINTS" id="PR00701">
    <property type="entry name" value="60KDINNERMP"/>
</dbReference>
<feature type="transmembrane region" description="Helical" evidence="13">
    <location>
        <begin position="526"/>
        <end position="545"/>
    </location>
</feature>
<feature type="transmembrane region" description="Helical" evidence="13">
    <location>
        <begin position="488"/>
        <end position="506"/>
    </location>
</feature>
<keyword evidence="4 13" id="KW-0813">Transport</keyword>
<dbReference type="NCBIfam" id="TIGR03592">
    <property type="entry name" value="yidC_oxa1_cterm"/>
    <property type="match status" value="1"/>
</dbReference>
<dbReference type="Gene3D" id="2.70.98.90">
    <property type="match status" value="1"/>
</dbReference>
<keyword evidence="17" id="KW-1185">Reference proteome</keyword>
<dbReference type="Pfam" id="PF02096">
    <property type="entry name" value="60KD_IMP"/>
    <property type="match status" value="1"/>
</dbReference>
<keyword evidence="9 13" id="KW-0472">Membrane</keyword>
<evidence type="ECO:0000256" key="2">
    <source>
        <dbReference type="ARBA" id="ARBA00010527"/>
    </source>
</evidence>
<proteinExistence type="inferred from homology"/>
<dbReference type="GO" id="GO:0051205">
    <property type="term" value="P:protein insertion into membrane"/>
    <property type="evidence" value="ECO:0007669"/>
    <property type="project" value="TreeGrafter"/>
</dbReference>
<evidence type="ECO:0000256" key="7">
    <source>
        <dbReference type="ARBA" id="ARBA00022927"/>
    </source>
</evidence>
<organism evidence="16 17">
    <name type="scientific">Sphingomonas jatrophae</name>
    <dbReference type="NCBI Taxonomy" id="1166337"/>
    <lineage>
        <taxon>Bacteria</taxon>
        <taxon>Pseudomonadati</taxon>
        <taxon>Pseudomonadota</taxon>
        <taxon>Alphaproteobacteria</taxon>
        <taxon>Sphingomonadales</taxon>
        <taxon>Sphingomonadaceae</taxon>
        <taxon>Sphingomonas</taxon>
    </lineage>
</organism>
<dbReference type="GO" id="GO:0032977">
    <property type="term" value="F:membrane insertase activity"/>
    <property type="evidence" value="ECO:0007669"/>
    <property type="project" value="InterPro"/>
</dbReference>
<evidence type="ECO:0000256" key="3">
    <source>
        <dbReference type="ARBA" id="ARBA00015325"/>
    </source>
</evidence>
<dbReference type="OrthoDB" id="9780552at2"/>
<evidence type="ECO:0000259" key="15">
    <source>
        <dbReference type="Pfam" id="PF14849"/>
    </source>
</evidence>
<dbReference type="Pfam" id="PF14849">
    <property type="entry name" value="YidC_periplas"/>
    <property type="match status" value="1"/>
</dbReference>
<evidence type="ECO:0000313" key="16">
    <source>
        <dbReference type="EMBL" id="SFR87209.1"/>
    </source>
</evidence>
<protein>
    <recommendedName>
        <fullName evidence="3 13">Membrane protein insertase YidC</fullName>
    </recommendedName>
    <alternativeName>
        <fullName evidence="12 13">Foldase YidC</fullName>
    </alternativeName>
    <alternativeName>
        <fullName evidence="11 13">Membrane integrase YidC</fullName>
    </alternativeName>
    <alternativeName>
        <fullName evidence="13">Membrane protein YidC</fullName>
    </alternativeName>
</protein>
<comment type="subcellular location">
    <subcellularLocation>
        <location evidence="1">Cell inner membrane</location>
        <topology evidence="1">Multi-pass membrane protein</topology>
    </subcellularLocation>
    <subcellularLocation>
        <location evidence="13">Cell membrane</location>
        <topology evidence="13">Multi-pass membrane protein</topology>
    </subcellularLocation>
</comment>
<dbReference type="InterPro" id="IPR001708">
    <property type="entry name" value="YidC/ALB3/OXA1/COX18"/>
</dbReference>
<dbReference type="GO" id="GO:0005886">
    <property type="term" value="C:plasma membrane"/>
    <property type="evidence" value="ECO:0007669"/>
    <property type="project" value="UniProtKB-SubCell"/>
</dbReference>
<dbReference type="CDD" id="cd20070">
    <property type="entry name" value="5TM_YidC_Alb3"/>
    <property type="match status" value="1"/>
</dbReference>
<evidence type="ECO:0000313" key="17">
    <source>
        <dbReference type="Proteomes" id="UP000198824"/>
    </source>
</evidence>
<reference evidence="16 17" key="1">
    <citation type="submission" date="2016-10" db="EMBL/GenBank/DDBJ databases">
        <authorList>
            <person name="de Groot N.N."/>
        </authorList>
    </citation>
    <scope>NUCLEOTIDE SEQUENCE [LARGE SCALE GENOMIC DNA]</scope>
    <source>
        <strain evidence="16 17">S5-249</strain>
    </source>
</reference>